<evidence type="ECO:0000313" key="2">
    <source>
        <dbReference type="EMBL" id="JAP92531.1"/>
    </source>
</evidence>
<protein>
    <submittedName>
        <fullName evidence="2">RecF/RecN/SMC N terminal domain-containing protein</fullName>
    </submittedName>
</protein>
<feature type="non-terminal residue" evidence="2">
    <location>
        <position position="283"/>
    </location>
</feature>
<accession>A0A146KAN4</accession>
<proteinExistence type="predicted"/>
<evidence type="ECO:0000256" key="1">
    <source>
        <dbReference type="SAM" id="Coils"/>
    </source>
</evidence>
<dbReference type="EMBL" id="GDID01004075">
    <property type="protein sequence ID" value="JAP92531.1"/>
    <property type="molecule type" value="Transcribed_RNA"/>
</dbReference>
<organism evidence="2">
    <name type="scientific">Trepomonas sp. PC1</name>
    <dbReference type="NCBI Taxonomy" id="1076344"/>
    <lineage>
        <taxon>Eukaryota</taxon>
        <taxon>Metamonada</taxon>
        <taxon>Diplomonadida</taxon>
        <taxon>Hexamitidae</taxon>
        <taxon>Hexamitinae</taxon>
        <taxon>Trepomonas</taxon>
    </lineage>
</organism>
<reference evidence="2" key="1">
    <citation type="submission" date="2015-07" db="EMBL/GenBank/DDBJ databases">
        <title>Adaptation to a free-living lifestyle via gene acquisitions in the diplomonad Trepomonas sp. PC1.</title>
        <authorList>
            <person name="Xu F."/>
            <person name="Jerlstrom-Hultqvist J."/>
            <person name="Kolisko M."/>
            <person name="Simpson A.G.B."/>
            <person name="Roger A.J."/>
            <person name="Svard S.G."/>
            <person name="Andersson J.O."/>
        </authorList>
    </citation>
    <scope>NUCLEOTIDE SEQUENCE</scope>
    <source>
        <strain evidence="2">PC1</strain>
    </source>
</reference>
<dbReference type="AlphaFoldDB" id="A0A146KAN4"/>
<name>A0A146KAN4_9EUKA</name>
<gene>
    <name evidence="2" type="ORF">TPC1_15494</name>
</gene>
<keyword evidence="1" id="KW-0175">Coiled coil</keyword>
<feature type="non-terminal residue" evidence="2">
    <location>
        <position position="1"/>
    </location>
</feature>
<sequence length="283" mass="32940">LKQLHSEKQLISTGEKDGFVEILFTTSELPSDFLNSVKTSKVSSGIRLIKVHLTENAFKYSLDNQVSTRSQIASLVQKHKIFVDNPFTSMMQLEAQKIMQEPADKKLKYVLQLIGQQIQEQFELMDVLKENTRKNDMVKIIMNTQQNIQQTTTQFRNGVNEQEQQIEIDHLKQSRQSVYQFQFVVHGKTNQEAISSTTEKIRNGQQDESKFAVEIDKFSKQKTKLEENISQLEEQKKLQFNSAHKLVKSIEFCRDRIKDLKQEYNSKAAMLENLKRQHKDQNG</sequence>
<feature type="coiled-coil region" evidence="1">
    <location>
        <begin position="215"/>
        <end position="281"/>
    </location>
</feature>